<evidence type="ECO:0000313" key="2">
    <source>
        <dbReference type="Proteomes" id="UP000502508"/>
    </source>
</evidence>
<gene>
    <name evidence="1" type="ORF">Pflav_050450</name>
</gene>
<organism evidence="1 2">
    <name type="scientific">Phytohabitans flavus</name>
    <dbReference type="NCBI Taxonomy" id="1076124"/>
    <lineage>
        <taxon>Bacteria</taxon>
        <taxon>Bacillati</taxon>
        <taxon>Actinomycetota</taxon>
        <taxon>Actinomycetes</taxon>
        <taxon>Micromonosporales</taxon>
        <taxon>Micromonosporaceae</taxon>
    </lineage>
</organism>
<reference evidence="1 2" key="1">
    <citation type="submission" date="2020-03" db="EMBL/GenBank/DDBJ databases">
        <title>Whole genome shotgun sequence of Phytohabitans flavus NBRC 107702.</title>
        <authorList>
            <person name="Komaki H."/>
            <person name="Tamura T."/>
        </authorList>
    </citation>
    <scope>NUCLEOTIDE SEQUENCE [LARGE SCALE GENOMIC DNA]</scope>
    <source>
        <strain evidence="1 2">NBRC 107702</strain>
    </source>
</reference>
<dbReference type="RefSeq" id="WP_173038305.1">
    <property type="nucleotide sequence ID" value="NZ_AP022870.1"/>
</dbReference>
<dbReference type="EMBL" id="AP022870">
    <property type="protein sequence ID" value="BCB78635.1"/>
    <property type="molecule type" value="Genomic_DNA"/>
</dbReference>
<sequence>MTGLFSGFTSRAATRSARSEINGMMSAFGAAGLEAAARHPGLLATLDQHAAAIRDSLLGDLRPLTPVHLAGYAEGVRDAAAEHGWRLPAGRIDWSARPDWVLTRLLAVCYLAHAPIPAPRRS</sequence>
<dbReference type="AlphaFoldDB" id="A0A6F8XXT0"/>
<reference evidence="1 2" key="2">
    <citation type="submission" date="2020-03" db="EMBL/GenBank/DDBJ databases">
        <authorList>
            <person name="Ichikawa N."/>
            <person name="Kimura A."/>
            <person name="Kitahashi Y."/>
            <person name="Uohara A."/>
        </authorList>
    </citation>
    <scope>NUCLEOTIDE SEQUENCE [LARGE SCALE GENOMIC DNA]</scope>
    <source>
        <strain evidence="1 2">NBRC 107702</strain>
    </source>
</reference>
<protein>
    <submittedName>
        <fullName evidence="1">Uncharacterized protein</fullName>
    </submittedName>
</protein>
<dbReference type="Proteomes" id="UP000502508">
    <property type="component" value="Chromosome"/>
</dbReference>
<dbReference type="Pfam" id="PF19939">
    <property type="entry name" value="DUF6401"/>
    <property type="match status" value="1"/>
</dbReference>
<dbReference type="KEGG" id="pfla:Pflav_050450"/>
<name>A0A6F8XXT0_9ACTN</name>
<keyword evidence="2" id="KW-1185">Reference proteome</keyword>
<evidence type="ECO:0000313" key="1">
    <source>
        <dbReference type="EMBL" id="BCB78635.1"/>
    </source>
</evidence>
<accession>A0A6F8XXT0</accession>
<proteinExistence type="predicted"/>
<dbReference type="InterPro" id="IPR045647">
    <property type="entry name" value="DUF6401"/>
</dbReference>